<dbReference type="InterPro" id="IPR041611">
    <property type="entry name" value="SKICH"/>
</dbReference>
<protein>
    <submittedName>
        <fullName evidence="5">SKICH domain</fullName>
    </submittedName>
</protein>
<dbReference type="Gene3D" id="2.60.40.2840">
    <property type="match status" value="1"/>
</dbReference>
<dbReference type="Proteomes" id="UP001458880">
    <property type="component" value="Unassembled WGS sequence"/>
</dbReference>
<dbReference type="EMBL" id="JASPKY010000321">
    <property type="protein sequence ID" value="KAK9708791.1"/>
    <property type="molecule type" value="Genomic_DNA"/>
</dbReference>
<name>A0AAW1JWT2_POPJA</name>
<evidence type="ECO:0000313" key="5">
    <source>
        <dbReference type="EMBL" id="KAK9708791.1"/>
    </source>
</evidence>
<evidence type="ECO:0000313" key="6">
    <source>
        <dbReference type="Proteomes" id="UP001458880"/>
    </source>
</evidence>
<evidence type="ECO:0000256" key="2">
    <source>
        <dbReference type="PROSITE-ProRule" id="PRU00182"/>
    </source>
</evidence>
<accession>A0AAW1JWT2</accession>
<dbReference type="AlphaFoldDB" id="A0AAW1JWT2"/>
<evidence type="ECO:0000256" key="1">
    <source>
        <dbReference type="ARBA" id="ARBA00023054"/>
    </source>
</evidence>
<keyword evidence="1 3" id="KW-0175">Coiled coil</keyword>
<gene>
    <name evidence="5" type="ORF">QE152_g27013</name>
</gene>
<evidence type="ECO:0000259" key="4">
    <source>
        <dbReference type="Pfam" id="PF17751"/>
    </source>
</evidence>
<organism evidence="5 6">
    <name type="scientific">Popillia japonica</name>
    <name type="common">Japanese beetle</name>
    <dbReference type="NCBI Taxonomy" id="7064"/>
    <lineage>
        <taxon>Eukaryota</taxon>
        <taxon>Metazoa</taxon>
        <taxon>Ecdysozoa</taxon>
        <taxon>Arthropoda</taxon>
        <taxon>Hexapoda</taxon>
        <taxon>Insecta</taxon>
        <taxon>Pterygota</taxon>
        <taxon>Neoptera</taxon>
        <taxon>Endopterygota</taxon>
        <taxon>Coleoptera</taxon>
        <taxon>Polyphaga</taxon>
        <taxon>Scarabaeiformia</taxon>
        <taxon>Scarabaeidae</taxon>
        <taxon>Rutelinae</taxon>
        <taxon>Popillia</taxon>
    </lineage>
</organism>
<dbReference type="PANTHER" id="PTHR31915:SF6">
    <property type="entry name" value="SKICH DOMAIN-CONTAINING PROTEIN"/>
    <property type="match status" value="1"/>
</dbReference>
<evidence type="ECO:0000256" key="3">
    <source>
        <dbReference type="SAM" id="Coils"/>
    </source>
</evidence>
<feature type="domain" description="SKICH" evidence="4">
    <location>
        <begin position="15"/>
        <end position="104"/>
    </location>
</feature>
<feature type="coiled-coil region" evidence="3">
    <location>
        <begin position="191"/>
        <end position="218"/>
    </location>
</feature>
<comment type="caution">
    <text evidence="5">The sequence shown here is derived from an EMBL/GenBank/DDBJ whole genome shotgun (WGS) entry which is preliminary data.</text>
</comment>
<proteinExistence type="predicted"/>
<dbReference type="InterPro" id="IPR051002">
    <property type="entry name" value="UBA_autophagy_assoc_protein"/>
</dbReference>
<dbReference type="Pfam" id="PF17751">
    <property type="entry name" value="SKICH"/>
    <property type="match status" value="1"/>
</dbReference>
<dbReference type="PANTHER" id="PTHR31915">
    <property type="entry name" value="SKICH DOMAIN-CONTAINING PROTEIN"/>
    <property type="match status" value="1"/>
</dbReference>
<dbReference type="PROSITE" id="PS50889">
    <property type="entry name" value="S4"/>
    <property type="match status" value="1"/>
</dbReference>
<reference evidence="5 6" key="1">
    <citation type="journal article" date="2024" name="BMC Genomics">
        <title>De novo assembly and annotation of Popillia japonica's genome with initial clues to its potential as an invasive pest.</title>
        <authorList>
            <person name="Cucini C."/>
            <person name="Boschi S."/>
            <person name="Funari R."/>
            <person name="Cardaioli E."/>
            <person name="Iannotti N."/>
            <person name="Marturano G."/>
            <person name="Paoli F."/>
            <person name="Bruttini M."/>
            <person name="Carapelli A."/>
            <person name="Frati F."/>
            <person name="Nardi F."/>
        </authorList>
    </citation>
    <scope>NUCLEOTIDE SEQUENCE [LARGE SCALE GENOMIC DNA]</scope>
    <source>
        <strain evidence="5">DMR45628</strain>
    </source>
</reference>
<keyword evidence="6" id="KW-1185">Reference proteome</keyword>
<keyword evidence="2" id="KW-0694">RNA-binding</keyword>
<sequence>METIEDKFPSLKQLVEFTNIKVEYPDNECLKCTFKLLNYKCQEGDRIAIYKLGWNAVKEYIVFEWVPINDDSDIEENYVVFNQSILPKNTTEMFQFCYISSENQTLPKNTTVRYCIRSFNSDSDYISEPFQLTNPNMKLSSLDCIRSFNSDSDYISLNCERELLKLREENKCFRDKLQILMSMLMNTQTLVCQQQKEINRLKERCDRLENKNLTMSLKDNLCNNFSNNTLTTLGTVICTTDFDIGELETLPPFPFTK</sequence>
<dbReference type="GO" id="GO:0003723">
    <property type="term" value="F:RNA binding"/>
    <property type="evidence" value="ECO:0007669"/>
    <property type="project" value="UniProtKB-KW"/>
</dbReference>